<dbReference type="Proteomes" id="UP001499967">
    <property type="component" value="Unassembled WGS sequence"/>
</dbReference>
<keyword evidence="4" id="KW-1185">Reference proteome</keyword>
<keyword evidence="1" id="KW-1133">Transmembrane helix</keyword>
<feature type="transmembrane region" description="Helical" evidence="1">
    <location>
        <begin position="181"/>
        <end position="198"/>
    </location>
</feature>
<dbReference type="Pfam" id="PF01569">
    <property type="entry name" value="PAP2"/>
    <property type="match status" value="1"/>
</dbReference>
<feature type="transmembrane region" description="Helical" evidence="1">
    <location>
        <begin position="143"/>
        <end position="161"/>
    </location>
</feature>
<evidence type="ECO:0000313" key="4">
    <source>
        <dbReference type="Proteomes" id="UP001499967"/>
    </source>
</evidence>
<keyword evidence="1" id="KW-0812">Transmembrane</keyword>
<dbReference type="InterPro" id="IPR000326">
    <property type="entry name" value="PAP2/HPO"/>
</dbReference>
<feature type="transmembrane region" description="Helical" evidence="1">
    <location>
        <begin position="115"/>
        <end position="136"/>
    </location>
</feature>
<sequence length="266" mass="26801">MQPAGDLRVGQVRAHGREDLGLAVRHLDGARHRSIIADRARALRGSLDGVSAIAPRPDRAILPPGLRAPAAAVSVLALLVFGVFAARYADDSSAGRLDRRLQRIVDGGPAPADTVILLGNPVSVVVLAVLLAGVALALGHRRLAVLAILGPGLTGVATTTLKPIVGRTIEGGFAFPSGHTGGATALGVVAALLLISVLRTATSTSALLIAAGAVVSGGAMALALVTERIHYPTDTVGGFCVAVAVVLTSALVIERVPGALPRSGGR</sequence>
<evidence type="ECO:0000259" key="2">
    <source>
        <dbReference type="Pfam" id="PF01569"/>
    </source>
</evidence>
<feature type="transmembrane region" description="Helical" evidence="1">
    <location>
        <begin position="205"/>
        <end position="224"/>
    </location>
</feature>
<feature type="domain" description="Phosphatidic acid phosphatase type 2/haloperoxidase" evidence="2">
    <location>
        <begin position="172"/>
        <end position="251"/>
    </location>
</feature>
<gene>
    <name evidence="3" type="ORF">GCM10009559_30050</name>
</gene>
<feature type="transmembrane region" description="Helical" evidence="1">
    <location>
        <begin position="66"/>
        <end position="89"/>
    </location>
</feature>
<dbReference type="Gene3D" id="1.20.144.10">
    <property type="entry name" value="Phosphatidic acid phosphatase type 2/haloperoxidase"/>
    <property type="match status" value="1"/>
</dbReference>
<dbReference type="EMBL" id="BAAAHP010000082">
    <property type="protein sequence ID" value="GAA0937138.1"/>
    <property type="molecule type" value="Genomic_DNA"/>
</dbReference>
<comment type="caution">
    <text evidence="3">The sequence shown here is derived from an EMBL/GenBank/DDBJ whole genome shotgun (WGS) entry which is preliminary data.</text>
</comment>
<evidence type="ECO:0000256" key="1">
    <source>
        <dbReference type="SAM" id="Phobius"/>
    </source>
</evidence>
<proteinExistence type="predicted"/>
<evidence type="ECO:0000313" key="3">
    <source>
        <dbReference type="EMBL" id="GAA0937138.1"/>
    </source>
</evidence>
<dbReference type="SUPFAM" id="SSF48317">
    <property type="entry name" value="Acid phosphatase/Vanadium-dependent haloperoxidase"/>
    <property type="match status" value="1"/>
</dbReference>
<accession>A0ABP4AMI9</accession>
<name>A0ABP4AMI9_9PSEU</name>
<feature type="transmembrane region" description="Helical" evidence="1">
    <location>
        <begin position="236"/>
        <end position="253"/>
    </location>
</feature>
<organism evidence="3 4">
    <name type="scientific">Pseudonocardia zijingensis</name>
    <dbReference type="NCBI Taxonomy" id="153376"/>
    <lineage>
        <taxon>Bacteria</taxon>
        <taxon>Bacillati</taxon>
        <taxon>Actinomycetota</taxon>
        <taxon>Actinomycetes</taxon>
        <taxon>Pseudonocardiales</taxon>
        <taxon>Pseudonocardiaceae</taxon>
        <taxon>Pseudonocardia</taxon>
    </lineage>
</organism>
<protein>
    <recommendedName>
        <fullName evidence="2">Phosphatidic acid phosphatase type 2/haloperoxidase domain-containing protein</fullName>
    </recommendedName>
</protein>
<keyword evidence="1" id="KW-0472">Membrane</keyword>
<reference evidence="4" key="1">
    <citation type="journal article" date="2019" name="Int. J. Syst. Evol. Microbiol.">
        <title>The Global Catalogue of Microorganisms (GCM) 10K type strain sequencing project: providing services to taxonomists for standard genome sequencing and annotation.</title>
        <authorList>
            <consortium name="The Broad Institute Genomics Platform"/>
            <consortium name="The Broad Institute Genome Sequencing Center for Infectious Disease"/>
            <person name="Wu L."/>
            <person name="Ma J."/>
        </authorList>
    </citation>
    <scope>NUCLEOTIDE SEQUENCE [LARGE SCALE GENOMIC DNA]</scope>
    <source>
        <strain evidence="4">JCM 11117</strain>
    </source>
</reference>
<dbReference type="InterPro" id="IPR036938">
    <property type="entry name" value="PAP2/HPO_sf"/>
</dbReference>